<evidence type="ECO:0000256" key="1">
    <source>
        <dbReference type="SAM" id="MobiDB-lite"/>
    </source>
</evidence>
<dbReference type="Pfam" id="PF02983">
    <property type="entry name" value="Pro_Al_protease"/>
    <property type="match status" value="1"/>
</dbReference>
<dbReference type="RefSeq" id="WP_344886788.1">
    <property type="nucleotide sequence ID" value="NZ_BAAAWD010000002.1"/>
</dbReference>
<name>A0ABN3XRE9_9ACTN</name>
<gene>
    <name evidence="3" type="ORF">GCM10017559_01140</name>
</gene>
<dbReference type="Gene3D" id="3.30.300.50">
    <property type="match status" value="1"/>
</dbReference>
<protein>
    <recommendedName>
        <fullName evidence="2">Peptidase S1A alpha-lytic prodomain domain-containing protein</fullName>
    </recommendedName>
</protein>
<sequence length="290" mass="30394">MSRNHTASMGRALTLAVLTVLTALAAVVGPGVLPLGATAVDRAGPGQALPSLRATRAPVATPAPVVTPAAPVRTATPARPSRLQAVTPPPKVPWVPPDMLAALQRDLGLTREQVYERLLNEIALSPVEARLREELGTRFGGSWFNGLLSQTLVVATVSAADVPRITAAGARPTVVKWSLAQLTPIRKRIDAALSVHPAGASVRYIDVRLNRVVVLSQRPATTERIIKSIGVNPAAVVVLPSTEQPGPAFRPAPAPERARTQTLFPPPAEAGTPPAGAAWTCPLRRACAPR</sequence>
<comment type="caution">
    <text evidence="3">The sequence shown here is derived from an EMBL/GenBank/DDBJ whole genome shotgun (WGS) entry which is preliminary data.</text>
</comment>
<organism evidence="3 4">
    <name type="scientific">Streptosporangium longisporum</name>
    <dbReference type="NCBI Taxonomy" id="46187"/>
    <lineage>
        <taxon>Bacteria</taxon>
        <taxon>Bacillati</taxon>
        <taxon>Actinomycetota</taxon>
        <taxon>Actinomycetes</taxon>
        <taxon>Streptosporangiales</taxon>
        <taxon>Streptosporangiaceae</taxon>
        <taxon>Streptosporangium</taxon>
    </lineage>
</organism>
<evidence type="ECO:0000313" key="3">
    <source>
        <dbReference type="EMBL" id="GAA2985386.1"/>
    </source>
</evidence>
<evidence type="ECO:0000259" key="2">
    <source>
        <dbReference type="Pfam" id="PF02983"/>
    </source>
</evidence>
<feature type="compositionally biased region" description="Low complexity" evidence="1">
    <location>
        <begin position="71"/>
        <end position="80"/>
    </location>
</feature>
<dbReference type="Proteomes" id="UP001499930">
    <property type="component" value="Unassembled WGS sequence"/>
</dbReference>
<dbReference type="InterPro" id="IPR004236">
    <property type="entry name" value="Pept_S1_alpha_lytic"/>
</dbReference>
<keyword evidence="4" id="KW-1185">Reference proteome</keyword>
<dbReference type="EMBL" id="BAAAWD010000002">
    <property type="protein sequence ID" value="GAA2985386.1"/>
    <property type="molecule type" value="Genomic_DNA"/>
</dbReference>
<reference evidence="3 4" key="1">
    <citation type="journal article" date="2019" name="Int. J. Syst. Evol. Microbiol.">
        <title>The Global Catalogue of Microorganisms (GCM) 10K type strain sequencing project: providing services to taxonomists for standard genome sequencing and annotation.</title>
        <authorList>
            <consortium name="The Broad Institute Genomics Platform"/>
            <consortium name="The Broad Institute Genome Sequencing Center for Infectious Disease"/>
            <person name="Wu L."/>
            <person name="Ma J."/>
        </authorList>
    </citation>
    <scope>NUCLEOTIDE SEQUENCE [LARGE SCALE GENOMIC DNA]</scope>
    <source>
        <strain evidence="3 4">JCM 3106</strain>
    </source>
</reference>
<evidence type="ECO:0000313" key="4">
    <source>
        <dbReference type="Proteomes" id="UP001499930"/>
    </source>
</evidence>
<feature type="domain" description="Peptidase S1A alpha-lytic prodomain" evidence="2">
    <location>
        <begin position="178"/>
        <end position="232"/>
    </location>
</feature>
<feature type="region of interest" description="Disordered" evidence="1">
    <location>
        <begin position="71"/>
        <end position="90"/>
    </location>
</feature>
<dbReference type="InterPro" id="IPR035070">
    <property type="entry name" value="Streptogrisin_prodomain"/>
</dbReference>
<proteinExistence type="predicted"/>
<accession>A0ABN3XRE9</accession>